<protein>
    <submittedName>
        <fullName evidence="2">Pentatricopeptide repeat (PPR) superfamily protein</fullName>
    </submittedName>
</protein>
<dbReference type="EMBL" id="BKCP01005572">
    <property type="protein sequence ID" value="GER39110.1"/>
    <property type="molecule type" value="Genomic_DNA"/>
</dbReference>
<gene>
    <name evidence="2" type="ORF">STAS_15685</name>
</gene>
<evidence type="ECO:0000313" key="3">
    <source>
        <dbReference type="Proteomes" id="UP000325081"/>
    </source>
</evidence>
<feature type="region of interest" description="Disordered" evidence="1">
    <location>
        <begin position="60"/>
        <end position="111"/>
    </location>
</feature>
<dbReference type="Proteomes" id="UP000325081">
    <property type="component" value="Unassembled WGS sequence"/>
</dbReference>
<organism evidence="2 3">
    <name type="scientific">Striga asiatica</name>
    <name type="common">Asiatic witchweed</name>
    <name type="synonym">Buchnera asiatica</name>
    <dbReference type="NCBI Taxonomy" id="4170"/>
    <lineage>
        <taxon>Eukaryota</taxon>
        <taxon>Viridiplantae</taxon>
        <taxon>Streptophyta</taxon>
        <taxon>Embryophyta</taxon>
        <taxon>Tracheophyta</taxon>
        <taxon>Spermatophyta</taxon>
        <taxon>Magnoliopsida</taxon>
        <taxon>eudicotyledons</taxon>
        <taxon>Gunneridae</taxon>
        <taxon>Pentapetalae</taxon>
        <taxon>asterids</taxon>
        <taxon>lamiids</taxon>
        <taxon>Lamiales</taxon>
        <taxon>Orobanchaceae</taxon>
        <taxon>Buchnereae</taxon>
        <taxon>Striga</taxon>
    </lineage>
</organism>
<reference evidence="3" key="1">
    <citation type="journal article" date="2019" name="Curr. Biol.">
        <title>Genome Sequence of Striga asiatica Provides Insight into the Evolution of Plant Parasitism.</title>
        <authorList>
            <person name="Yoshida S."/>
            <person name="Kim S."/>
            <person name="Wafula E.K."/>
            <person name="Tanskanen J."/>
            <person name="Kim Y.M."/>
            <person name="Honaas L."/>
            <person name="Yang Z."/>
            <person name="Spallek T."/>
            <person name="Conn C.E."/>
            <person name="Ichihashi Y."/>
            <person name="Cheong K."/>
            <person name="Cui S."/>
            <person name="Der J.P."/>
            <person name="Gundlach H."/>
            <person name="Jiao Y."/>
            <person name="Hori C."/>
            <person name="Ishida J.K."/>
            <person name="Kasahara H."/>
            <person name="Kiba T."/>
            <person name="Kim M.S."/>
            <person name="Koo N."/>
            <person name="Laohavisit A."/>
            <person name="Lee Y.H."/>
            <person name="Lumba S."/>
            <person name="McCourt P."/>
            <person name="Mortimer J.C."/>
            <person name="Mutuku J.M."/>
            <person name="Nomura T."/>
            <person name="Sasaki-Sekimoto Y."/>
            <person name="Seto Y."/>
            <person name="Wang Y."/>
            <person name="Wakatake T."/>
            <person name="Sakakibara H."/>
            <person name="Demura T."/>
            <person name="Yamaguchi S."/>
            <person name="Yoneyama K."/>
            <person name="Manabe R.I."/>
            <person name="Nelson D.C."/>
            <person name="Schulman A.H."/>
            <person name="Timko M.P."/>
            <person name="dePamphilis C.W."/>
            <person name="Choi D."/>
            <person name="Shirasu K."/>
        </authorList>
    </citation>
    <scope>NUCLEOTIDE SEQUENCE [LARGE SCALE GENOMIC DNA]</scope>
    <source>
        <strain evidence="3">cv. UVA1</strain>
    </source>
</reference>
<evidence type="ECO:0000256" key="1">
    <source>
        <dbReference type="SAM" id="MobiDB-lite"/>
    </source>
</evidence>
<accession>A0A5A7Q1W3</accession>
<feature type="compositionally biased region" description="Basic and acidic residues" evidence="1">
    <location>
        <begin position="86"/>
        <end position="102"/>
    </location>
</feature>
<evidence type="ECO:0000313" key="2">
    <source>
        <dbReference type="EMBL" id="GER39110.1"/>
    </source>
</evidence>
<sequence>MPLGPGQGMGSGLGVSFRSLFGRSNVCIAANRLLFPVRTGQRSMPLHHRKEAPSILYGMGSRVERERAKRKHVGAPTTREGSGNRQNKDSTHSLHSREREARPAQAQGFGFDRRKGIKRASELAAVGKSAIAIESIPAFNYLTPPSSYEPNKGYQLARLSVNPQKDILRDKDVAILVHYTETKNSTSVHELELLLVPSEKPLIAFNLTSIWNCRLQLKDPLLVGGIRESH</sequence>
<keyword evidence="3" id="KW-1185">Reference proteome</keyword>
<comment type="caution">
    <text evidence="2">The sequence shown here is derived from an EMBL/GenBank/DDBJ whole genome shotgun (WGS) entry which is preliminary data.</text>
</comment>
<name>A0A5A7Q1W3_STRAF</name>
<dbReference type="AlphaFoldDB" id="A0A5A7Q1W3"/>
<proteinExistence type="predicted"/>